<keyword evidence="5" id="KW-0540">Nuclease</keyword>
<dbReference type="RefSeq" id="WP_212641237.1">
    <property type="nucleotide sequence ID" value="NZ_CP074132.1"/>
</dbReference>
<dbReference type="InterPro" id="IPR052021">
    <property type="entry name" value="Type-I_RS_S_subunit"/>
</dbReference>
<reference evidence="6" key="1">
    <citation type="submission" date="2021-05" db="EMBL/GenBank/DDBJ databases">
        <title>Direct Submission.</title>
        <authorList>
            <person name="Li K."/>
            <person name="Gao J."/>
        </authorList>
    </citation>
    <scope>NUCLEOTIDE SEQUENCE [LARGE SCALE GENOMIC DNA]</scope>
    <source>
        <strain evidence="6">HDS12</strain>
    </source>
</reference>
<keyword evidence="6" id="KW-1185">Reference proteome</keyword>
<dbReference type="GO" id="GO:0004519">
    <property type="term" value="F:endonuclease activity"/>
    <property type="evidence" value="ECO:0007669"/>
    <property type="project" value="UniProtKB-KW"/>
</dbReference>
<keyword evidence="5" id="KW-0255">Endonuclease</keyword>
<dbReference type="PANTHER" id="PTHR30408:SF12">
    <property type="entry name" value="TYPE I RESTRICTION ENZYME MJAVIII SPECIFICITY SUBUNIT"/>
    <property type="match status" value="1"/>
</dbReference>
<name>A0ABX8C1I0_9ACTN</name>
<evidence type="ECO:0000256" key="1">
    <source>
        <dbReference type="ARBA" id="ARBA00010923"/>
    </source>
</evidence>
<sequence length="211" mass="22866">MDSLIGPLAVGWSEHRLGDLCEVQAGPSGASLPSREFGVQGTPLVRPGDIVDRRVSETGLARVADATGRLHRYRLRPGDVVGTRTGTLGRFARISSDQQDWLYSTQLLRVRPSARLDPVYLVHYLTLPVVQHWIDRHASGSTVRSLTVNTLRSLPTAVPPLGVQQAIGASLHALDDKARLHADISRTTSELHDALAPMLFSGRVPASATDM</sequence>
<evidence type="ECO:0000313" key="5">
    <source>
        <dbReference type="EMBL" id="QUX28226.1"/>
    </source>
</evidence>
<dbReference type="InterPro" id="IPR000055">
    <property type="entry name" value="Restrct_endonuc_typeI_TRD"/>
</dbReference>
<accession>A0ABX8C1I0</accession>
<dbReference type="Pfam" id="PF01420">
    <property type="entry name" value="Methylase_S"/>
    <property type="match status" value="1"/>
</dbReference>
<dbReference type="Proteomes" id="UP000678016">
    <property type="component" value="Chromosome"/>
</dbReference>
<evidence type="ECO:0000256" key="2">
    <source>
        <dbReference type="ARBA" id="ARBA00022747"/>
    </source>
</evidence>
<dbReference type="EMBL" id="CP074132">
    <property type="protein sequence ID" value="QUX28226.1"/>
    <property type="molecule type" value="Genomic_DNA"/>
</dbReference>
<dbReference type="SUPFAM" id="SSF116734">
    <property type="entry name" value="DNA methylase specificity domain"/>
    <property type="match status" value="1"/>
</dbReference>
<keyword evidence="5" id="KW-0378">Hydrolase</keyword>
<gene>
    <name evidence="5" type="ORF">KGD83_23685</name>
</gene>
<evidence type="ECO:0000256" key="3">
    <source>
        <dbReference type="ARBA" id="ARBA00023125"/>
    </source>
</evidence>
<dbReference type="InterPro" id="IPR044946">
    <property type="entry name" value="Restrct_endonuc_typeI_TRD_sf"/>
</dbReference>
<proteinExistence type="inferred from homology"/>
<protein>
    <submittedName>
        <fullName evidence="5">Restriction endonuclease subunit S</fullName>
    </submittedName>
</protein>
<keyword evidence="2" id="KW-0680">Restriction system</keyword>
<keyword evidence="3" id="KW-0238">DNA-binding</keyword>
<evidence type="ECO:0000313" key="6">
    <source>
        <dbReference type="Proteomes" id="UP000678016"/>
    </source>
</evidence>
<dbReference type="PANTHER" id="PTHR30408">
    <property type="entry name" value="TYPE-1 RESTRICTION ENZYME ECOKI SPECIFICITY PROTEIN"/>
    <property type="match status" value="1"/>
</dbReference>
<comment type="similarity">
    <text evidence="1">Belongs to the type-I restriction system S methylase family.</text>
</comment>
<dbReference type="CDD" id="cd16961">
    <property type="entry name" value="RMtype1_S_TRD-CR_like"/>
    <property type="match status" value="1"/>
</dbReference>
<evidence type="ECO:0000259" key="4">
    <source>
        <dbReference type="Pfam" id="PF01420"/>
    </source>
</evidence>
<feature type="domain" description="Type I restriction modification DNA specificity" evidence="4">
    <location>
        <begin position="10"/>
        <end position="184"/>
    </location>
</feature>
<organism evidence="5 6">
    <name type="scientific">Nocardiopsis akebiae</name>
    <dbReference type="NCBI Taxonomy" id="2831968"/>
    <lineage>
        <taxon>Bacteria</taxon>
        <taxon>Bacillati</taxon>
        <taxon>Actinomycetota</taxon>
        <taxon>Actinomycetes</taxon>
        <taxon>Streptosporangiales</taxon>
        <taxon>Nocardiopsidaceae</taxon>
        <taxon>Nocardiopsis</taxon>
    </lineage>
</organism>
<dbReference type="Gene3D" id="3.90.220.20">
    <property type="entry name" value="DNA methylase specificity domains"/>
    <property type="match status" value="1"/>
</dbReference>